<evidence type="ECO:0000313" key="1">
    <source>
        <dbReference type="EMBL" id="CDR97457.1"/>
    </source>
</evidence>
<protein>
    <submittedName>
        <fullName evidence="1">Uncharacterized protein</fullName>
    </submittedName>
</protein>
<dbReference type="SUPFAM" id="SSF48371">
    <property type="entry name" value="ARM repeat"/>
    <property type="match status" value="1"/>
</dbReference>
<reference evidence="2" key="1">
    <citation type="journal article" date="2014" name="Nucleic Acids Res.">
        <title>The evolutionary dynamics of variant antigen genes in Babesia reveal a history of genomic innovation underlying host-parasite interaction.</title>
        <authorList>
            <person name="Jackson A.P."/>
            <person name="Otto T.D."/>
            <person name="Darby A."/>
            <person name="Ramaprasad A."/>
            <person name="Xia D."/>
            <person name="Echaide I.E."/>
            <person name="Farber M."/>
            <person name="Gahlot S."/>
            <person name="Gamble J."/>
            <person name="Gupta D."/>
            <person name="Gupta Y."/>
            <person name="Jackson L."/>
            <person name="Malandrin L."/>
            <person name="Malas T.B."/>
            <person name="Moussa E."/>
            <person name="Nair M."/>
            <person name="Reid A.J."/>
            <person name="Sanders M."/>
            <person name="Sharma J."/>
            <person name="Tracey A."/>
            <person name="Quail M.A."/>
            <person name="Weir W."/>
            <person name="Wastling J.M."/>
            <person name="Hall N."/>
            <person name="Willadsen P."/>
            <person name="Lingelbach K."/>
            <person name="Shiels B."/>
            <person name="Tait A."/>
            <person name="Berriman M."/>
            <person name="Allred D.R."/>
            <person name="Pain A."/>
        </authorList>
    </citation>
    <scope>NUCLEOTIDE SEQUENCE [LARGE SCALE GENOMIC DNA]</scope>
    <source>
        <strain evidence="2">Bond</strain>
    </source>
</reference>
<dbReference type="KEGG" id="bbig:BBBOND_0313590"/>
<dbReference type="OMA" id="DADMFAY"/>
<proteinExistence type="predicted"/>
<evidence type="ECO:0000313" key="2">
    <source>
        <dbReference type="Proteomes" id="UP000033188"/>
    </source>
</evidence>
<dbReference type="Proteomes" id="UP000033188">
    <property type="component" value="Chromosome 3"/>
</dbReference>
<dbReference type="InterPro" id="IPR016024">
    <property type="entry name" value="ARM-type_fold"/>
</dbReference>
<dbReference type="OrthoDB" id="364591at2759"/>
<name>A0A061DBV5_BABBI</name>
<accession>A0A061DBV5</accession>
<gene>
    <name evidence="1" type="ORF">BBBOND_0313590</name>
</gene>
<dbReference type="RefSeq" id="XP_012769643.1">
    <property type="nucleotide sequence ID" value="XM_012914189.1"/>
</dbReference>
<dbReference type="VEuPathDB" id="PiroplasmaDB:BBBOND_0313590"/>
<keyword evidence="2" id="KW-1185">Reference proteome</keyword>
<sequence>MATVHVAKRRCTQSSRKKLLQATKEVCQKRLSELTDDELGGYLQTLGWPKTLAPAVEAYEAQGSFIIWLLNRMLTQLKKWMTLQASGKLGTGNNAEQSDGAYGDAGEGGSAKIGIPSIFRPMETKLVAYLVSHTSNINALYAHSHVLLKMAMFHNTWGQVPMDELALRDFENPYLKLIEAPNAEEALARYKEALEAVNDLLRATYYHIPPQDDVARTNNRIHMSSNLNDVADRILDDVNMFVRWNHAFQSFKPATANKKVVKLVAQITCALAEHLGILSEIMRELMEASSNAKHAYHCAAQTLMAHVLLVCAEMDDFKIQAKLLFRRTANAAKDSTGDKFDQRINTARRRLTRMLTFTLTSKFIPGLKEMLKSKEYEDLFDMEQLGNMDLEDSAVTYNRRFLLNIVSTIHRAEGQEEALQQARGLCIVLVELLSIAIEGISSQTPEAQDPTYYGVMMFAVILPLIMRLVEAVVGKVEKQPESYVPYAAVVDVARAFYEALNLANNKQILVYSGERAELVAKINSQATVFVLKTLESCYGSIENNRKRKALMDSVQSDENVMKLLIKKAHAEQHENANATAVAQIMPIMWDALLLLVSLSLEHADENIRQILKLLNQDYAFHNSSYEEHAFKILIKPQLSLSNVDSHRKSHVFAANLISMYSHANDMAALLDHMGEFVEQIEQPGAACPFMLHPPAMQAFNNSSKESSSLQIPIIIKQFAEWLKKDRVRHFMQYPLMAYLRGIELSATLVMRTADAFEELIRIAPVKHDPEGVLMAVQFIIIIRKIVSWSTMDDSTNRWDTYLNNIYVYVGQLAEAAGKNCSIAIWTAMFWFAYHFTLIIRDQPHVYGHMQHGINRVIRRLRKIARANSDDQSFVEDANALIVANANVFDNEDEYNALIKTVCNALMCFKKDARVLDNLKGTLDVLATGQKLINEIADINFLTNLVEILTGADSGVDLKIGAARMLMQVLQYSPPLFQHEAFEQLFYALPVAAQQAVVSAGVRQEDVMEFVKELLATVNFILRREEQLGGRRCSILTLSDYLSILDTSAGNSELTDCGVRHSKGVMHALCSVKQALNLNTSVQLRLSLAILQQIASVHTFIMAKIADEGFMDIVGLKTGGCDVQTLIERVLNVVVPAMMGASEKREPDAANDATTVSREDVRSDELVDSVLLAYINKTWRSEKGAIGNAKITRIQYHRQLSDILHDVGNALEADSSTNEVHILYLASVLYSVASSAQDNEHGAALEQVANIRNKAKSIHHIAPDVIEAMYEAVLEVLYRCVPTTTETQIHSHAVHALTLTAYMQHAICFKRQRALGFGGTQLEIYKALSGCQVDKVAEIVQAIHDHADPKQLWIAFTKQLERVTQEADEQPAPYDWRYRAAMLEVMVMFADKSHLKALYSLKGAGRKKILATCNVLLCLNAKQIENVDPMLAAQEDTETMHWVVLNYLLNTAVSIKLFVFTRFQVNKQMQETQATIAQHLLELARLGIDLLKKCKQHGLSRELFEQIATNVYLALYNCIRIAEGMSNAQIAKLVRPWVRRVHVVTYIITRFVELMETHDADMFAYVARWMSIISNEQLVDATKWYIPHMVTAIVKAWHRVSKDLSTNKTRREDVLRSNKILRSCIIETMGACDDNAVKTLFLLLSQDLRLFVKESTRIFNRN</sequence>
<dbReference type="EMBL" id="LK391709">
    <property type="protein sequence ID" value="CDR97457.1"/>
    <property type="molecule type" value="Genomic_DNA"/>
</dbReference>
<dbReference type="GeneID" id="24565998"/>
<organism evidence="1 2">
    <name type="scientific">Babesia bigemina</name>
    <dbReference type="NCBI Taxonomy" id="5866"/>
    <lineage>
        <taxon>Eukaryota</taxon>
        <taxon>Sar</taxon>
        <taxon>Alveolata</taxon>
        <taxon>Apicomplexa</taxon>
        <taxon>Aconoidasida</taxon>
        <taxon>Piroplasmida</taxon>
        <taxon>Babesiidae</taxon>
        <taxon>Babesia</taxon>
    </lineage>
</organism>